<comment type="caution">
    <text evidence="4">The sequence shown here is derived from an EMBL/GenBank/DDBJ whole genome shotgun (WGS) entry which is preliminary data.</text>
</comment>
<dbReference type="PROSITE" id="PS00018">
    <property type="entry name" value="EF_HAND_1"/>
    <property type="match status" value="1"/>
</dbReference>
<dbReference type="EMBL" id="PDKO01000022">
    <property type="protein sequence ID" value="RXJ61090.1"/>
    <property type="molecule type" value="Genomic_DNA"/>
</dbReference>
<dbReference type="SUPFAM" id="SSF53955">
    <property type="entry name" value="Lysozyme-like"/>
    <property type="match status" value="1"/>
</dbReference>
<evidence type="ECO:0000313" key="5">
    <source>
        <dbReference type="Proteomes" id="UP000290191"/>
    </source>
</evidence>
<dbReference type="GO" id="GO:0005509">
    <property type="term" value="F:calcium ion binding"/>
    <property type="evidence" value="ECO:0007669"/>
    <property type="project" value="InterPro"/>
</dbReference>
<dbReference type="Gene3D" id="1.10.238.10">
    <property type="entry name" value="EF-hand"/>
    <property type="match status" value="1"/>
</dbReference>
<name>A0A4Q0XU88_9BACT</name>
<dbReference type="InterPro" id="IPR011992">
    <property type="entry name" value="EF-hand-dom_pair"/>
</dbReference>
<evidence type="ECO:0000259" key="3">
    <source>
        <dbReference type="PROSITE" id="PS50222"/>
    </source>
</evidence>
<dbReference type="InterPro" id="IPR018247">
    <property type="entry name" value="EF_Hand_1_Ca_BS"/>
</dbReference>
<gene>
    <name evidence="4" type="ORF">CRV06_14720</name>
</gene>
<dbReference type="InterPro" id="IPR023347">
    <property type="entry name" value="Lysozyme_dom_sf"/>
</dbReference>
<dbReference type="GO" id="GO:0031640">
    <property type="term" value="P:killing of cells of another organism"/>
    <property type="evidence" value="ECO:0007669"/>
    <property type="project" value="UniProtKB-KW"/>
</dbReference>
<keyword evidence="1" id="KW-0929">Antimicrobial</keyword>
<proteinExistence type="predicted"/>
<feature type="domain" description="EF-hand" evidence="3">
    <location>
        <begin position="79"/>
        <end position="114"/>
    </location>
</feature>
<dbReference type="Gene3D" id="1.10.530.40">
    <property type="match status" value="1"/>
</dbReference>
<sequence length="421" mass="48642">VKKELLSKDIKIEKDSTDEKYLLYSDDSNKYIKYSDCKESHPISFDWATIIDESSSDDISIFENIRKYLLPDYIEGELKINPLYKELFKLIDKDSNGQIDAKELEEATKNEAIKKITSKFIVKHSTEWDKSINLPNSIKAILEEYKGNIKNYYNIKDHLENEEKRVKNLAFFDKCKSVSDFPSSDKVFHINPIGLVGEFENKCGQDCKTIDFMLSNGKYYKVSEKTMKFILSYEGFKSKPYVPKDVNGNILGTSGITIGYGYDLGQQTSKQVEKDLDGFYTLEEIKKFQSVAGLKQNNAVNNLSKVQNLTITKDTAMQLTRRVKANYAQKTYDIWPEVIDMHPHCQGALLSIVYNRGNSLNGDRRKEMKNIQIYLSNNDSSKIPTEIIAMKRLWNINIEKGLHLRRDEEAKYFKKGLRCEC</sequence>
<organism evidence="4 5">
    <name type="scientific">Halarcobacter anaerophilus</name>
    <dbReference type="NCBI Taxonomy" id="877500"/>
    <lineage>
        <taxon>Bacteria</taxon>
        <taxon>Pseudomonadati</taxon>
        <taxon>Campylobacterota</taxon>
        <taxon>Epsilonproteobacteria</taxon>
        <taxon>Campylobacterales</taxon>
        <taxon>Arcobacteraceae</taxon>
        <taxon>Halarcobacter</taxon>
    </lineage>
</organism>
<keyword evidence="5" id="KW-1185">Reference proteome</keyword>
<dbReference type="PROSITE" id="PS50222">
    <property type="entry name" value="EF_HAND_2"/>
    <property type="match status" value="1"/>
</dbReference>
<protein>
    <recommendedName>
        <fullName evidence="3">EF-hand domain-containing protein</fullName>
    </recommendedName>
</protein>
<dbReference type="Proteomes" id="UP000290191">
    <property type="component" value="Unassembled WGS sequence"/>
</dbReference>
<keyword evidence="2" id="KW-0081">Bacteriolytic enzyme</keyword>
<dbReference type="Pfam" id="PF16754">
    <property type="entry name" value="Pesticin"/>
    <property type="match status" value="1"/>
</dbReference>
<accession>A0A4Q0XU88</accession>
<feature type="non-terminal residue" evidence="4">
    <location>
        <position position="1"/>
    </location>
</feature>
<dbReference type="GO" id="GO:0003796">
    <property type="term" value="F:lysozyme activity"/>
    <property type="evidence" value="ECO:0007669"/>
    <property type="project" value="InterPro"/>
</dbReference>
<evidence type="ECO:0000256" key="1">
    <source>
        <dbReference type="ARBA" id="ARBA00022529"/>
    </source>
</evidence>
<dbReference type="InterPro" id="IPR031922">
    <property type="entry name" value="Pesticin_C"/>
</dbReference>
<reference evidence="4 5" key="1">
    <citation type="submission" date="2017-10" db="EMBL/GenBank/DDBJ databases">
        <title>Genomics of the genus Arcobacter.</title>
        <authorList>
            <person name="Perez-Cataluna A."/>
            <person name="Figueras M.J."/>
        </authorList>
    </citation>
    <scope>NUCLEOTIDE SEQUENCE [LARGE SCALE GENOMIC DNA]</scope>
    <source>
        <strain evidence="4 5">DSM 24636</strain>
    </source>
</reference>
<dbReference type="SMART" id="SM00054">
    <property type="entry name" value="EFh"/>
    <property type="match status" value="1"/>
</dbReference>
<dbReference type="GO" id="GO:0042742">
    <property type="term" value="P:defense response to bacterium"/>
    <property type="evidence" value="ECO:0007669"/>
    <property type="project" value="UniProtKB-KW"/>
</dbReference>
<evidence type="ECO:0000313" key="4">
    <source>
        <dbReference type="EMBL" id="RXJ61090.1"/>
    </source>
</evidence>
<dbReference type="AlphaFoldDB" id="A0A4Q0XU88"/>
<dbReference type="InterPro" id="IPR002048">
    <property type="entry name" value="EF_hand_dom"/>
</dbReference>
<dbReference type="SUPFAM" id="SSF47473">
    <property type="entry name" value="EF-hand"/>
    <property type="match status" value="1"/>
</dbReference>
<dbReference type="InterPro" id="IPR023346">
    <property type="entry name" value="Lysozyme-like_dom_sf"/>
</dbReference>
<dbReference type="RefSeq" id="WP_206732553.1">
    <property type="nucleotide sequence ID" value="NZ_PDKO01000022.1"/>
</dbReference>
<evidence type="ECO:0000256" key="2">
    <source>
        <dbReference type="ARBA" id="ARBA00022638"/>
    </source>
</evidence>